<evidence type="ECO:0000313" key="13">
    <source>
        <dbReference type="EMBL" id="QNN94834.1"/>
    </source>
</evidence>
<dbReference type="EMBL" id="MT603868">
    <property type="protein sequence ID" value="QNN94834.1"/>
    <property type="molecule type" value="Genomic_DNA"/>
</dbReference>
<evidence type="ECO:0000313" key="6">
    <source>
        <dbReference type="EMBL" id="AAA99144.1"/>
    </source>
</evidence>
<reference evidence="6" key="1">
    <citation type="journal article" date="1996" name="J. Gen. Virol.">
        <title>Characterization of the haemorrhagic enteritis virus genome and the sequence of the putative penton base and core protein genes.</title>
        <authorList>
            <person name="Jucker M.T."/>
            <person name="McQuiston J.R."/>
            <person name="van den Hurk J.V."/>
            <person name="Boyle S.M."/>
            <person name="Pierson F.W."/>
        </authorList>
    </citation>
    <scope>NUCLEOTIDE SEQUENCE</scope>
    <source>
        <strain evidence="6">type A</strain>
    </source>
</reference>
<proteinExistence type="predicted"/>
<keyword evidence="2" id="KW-0946">Virion</keyword>
<keyword evidence="5" id="KW-1133">Transmembrane helix</keyword>
<dbReference type="EMBL" id="MT603863">
    <property type="protein sequence ID" value="QNN94719.1"/>
    <property type="molecule type" value="Genomic_DNA"/>
</dbReference>
<evidence type="ECO:0000313" key="10">
    <source>
        <dbReference type="EMBL" id="QNN94778.1"/>
    </source>
</evidence>
<dbReference type="EMBL" id="MT603867">
    <property type="protein sequence ID" value="QNN94811.1"/>
    <property type="molecule type" value="Genomic_DNA"/>
</dbReference>
<evidence type="ECO:0000313" key="17">
    <source>
        <dbReference type="Proteomes" id="UP000152153"/>
    </source>
</evidence>
<dbReference type="Proteomes" id="UP000516040">
    <property type="component" value="Segment"/>
</dbReference>
<dbReference type="EMBL" id="MT603871">
    <property type="protein sequence ID" value="QNN94916.1"/>
    <property type="molecule type" value="Genomic_DNA"/>
</dbReference>
<dbReference type="Proteomes" id="UP000152153">
    <property type="component" value="Segment"/>
</dbReference>
<evidence type="ECO:0000313" key="14">
    <source>
        <dbReference type="EMBL" id="QNN94857.1"/>
    </source>
</evidence>
<dbReference type="EMBL" id="U31805">
    <property type="protein sequence ID" value="AAA99144.1"/>
    <property type="molecule type" value="Genomic_DNA"/>
</dbReference>
<dbReference type="Proteomes" id="UP000516218">
    <property type="component" value="Segment"/>
</dbReference>
<evidence type="ECO:0000313" key="8">
    <source>
        <dbReference type="EMBL" id="QNN94719.1"/>
    </source>
</evidence>
<dbReference type="Pfam" id="PF05829">
    <property type="entry name" value="Adeno_PX"/>
    <property type="match status" value="1"/>
</dbReference>
<dbReference type="KEGG" id="vg:1403672"/>
<dbReference type="GO" id="GO:0003677">
    <property type="term" value="F:DNA binding"/>
    <property type="evidence" value="ECO:0007669"/>
    <property type="project" value="UniProtKB-KW"/>
</dbReference>
<dbReference type="GO" id="GO:0019013">
    <property type="term" value="C:viral nucleocapsid"/>
    <property type="evidence" value="ECO:0007669"/>
    <property type="project" value="InterPro"/>
</dbReference>
<dbReference type="Proteomes" id="UP000516121">
    <property type="component" value="Segment"/>
</dbReference>
<dbReference type="Proteomes" id="UP000516062">
    <property type="component" value="Segment"/>
</dbReference>
<evidence type="ECO:0000313" key="7">
    <source>
        <dbReference type="EMBL" id="AAC64530.1"/>
    </source>
</evidence>
<reference evidence="8" key="4">
    <citation type="submission" date="2020-06" db="EMBL/GenBank/DDBJ databases">
        <authorList>
            <person name="Palomino-Tapia V.A."/>
            <person name="Mitevski D."/>
            <person name="Inglis T."/>
            <person name="Abdul-Careem F.M."/>
            <person name="van der Meer F."/>
        </authorList>
    </citation>
    <scope>NUCLEOTIDE SEQUENCE</scope>
    <source>
        <strain evidence="8">H.E.Vac - Vaccine</strain>
        <strain evidence="9">Oralvax HE - Vaccine</strain>
        <strain evidence="10">THEV/CA-AB/Turkey/18-0665/18</strain>
        <strain evidence="11">THEV/CA-AB/Turkey/18-0943/18</strain>
        <strain evidence="12">THEV/CA-AB/Turkey/18-0988/18</strain>
        <strain evidence="13">THEV/CA-AB/Turkey/18-1234/18</strain>
        <strain evidence="14">THEV/CA-BC/Turkey/17-0699/17</strain>
        <strain evidence="15">THEV/CA-BC/Turkey/18-0723/18</strain>
        <strain evidence="16">THEV/CA-ON/Turkey/18-0374/18</strain>
    </source>
</reference>
<dbReference type="EMBL" id="MT603870">
    <property type="protein sequence ID" value="QNN94880.1"/>
    <property type="molecule type" value="Genomic_DNA"/>
</dbReference>
<dbReference type="EMBL" id="MT603866">
    <property type="protein sequence ID" value="QNN94801.1"/>
    <property type="molecule type" value="Genomic_DNA"/>
</dbReference>
<keyword evidence="5" id="KW-0472">Membrane</keyword>
<keyword evidence="5" id="KW-0812">Transmembrane</keyword>
<evidence type="ECO:0000313" key="12">
    <source>
        <dbReference type="EMBL" id="QNN94811.1"/>
    </source>
</evidence>
<dbReference type="Proteomes" id="UP000516229">
    <property type="component" value="Segment"/>
</dbReference>
<evidence type="ECO:0000256" key="1">
    <source>
        <dbReference type="ARBA" id="ARBA00004328"/>
    </source>
</evidence>
<evidence type="ECO:0000313" key="15">
    <source>
        <dbReference type="EMBL" id="QNN94880.1"/>
    </source>
</evidence>
<dbReference type="InterPro" id="IPR008393">
    <property type="entry name" value="Adenovirus_late_L2_mu_core"/>
</dbReference>
<evidence type="ECO:0000256" key="5">
    <source>
        <dbReference type="SAM" id="Phobius"/>
    </source>
</evidence>
<dbReference type="EMBL" id="MT603864">
    <property type="protein sequence ID" value="QNN94742.1"/>
    <property type="molecule type" value="Genomic_DNA"/>
</dbReference>
<evidence type="ECO:0000313" key="16">
    <source>
        <dbReference type="EMBL" id="QNN94916.1"/>
    </source>
</evidence>
<accession>Q68992</accession>
<name>Q68992_9ADEN</name>
<comment type="subcellular location">
    <subcellularLocation>
        <location evidence="1">Virion</location>
    </subcellularLocation>
</comment>
<evidence type="ECO:0000313" key="19">
    <source>
        <dbReference type="Proteomes" id="UP000516040"/>
    </source>
</evidence>
<sequence>MFENLAPRKGLKTETRNVKFSNELRGGFVVSVLVPLLSSLIGAAPAIAGTVIAARNSK</sequence>
<gene>
    <name evidence="8" type="primary">pX</name>
    <name evidence="7" type="synonym">CP II</name>
</gene>
<evidence type="ECO:0000313" key="18">
    <source>
        <dbReference type="Proteomes" id="UP000516039"/>
    </source>
</evidence>
<dbReference type="EMBL" id="MT603869">
    <property type="protein sequence ID" value="QNN94857.1"/>
    <property type="molecule type" value="Genomic_DNA"/>
</dbReference>
<evidence type="ECO:0000256" key="3">
    <source>
        <dbReference type="ARBA" id="ARBA00022921"/>
    </source>
</evidence>
<evidence type="ECO:0000313" key="11">
    <source>
        <dbReference type="EMBL" id="QNN94801.1"/>
    </source>
</evidence>
<reference evidence="7 17" key="2">
    <citation type="journal article" date="1998" name="Virology">
        <title>The complete DNA sequence and genome organization of the avian adenovirus, hemorrhagic enteritis virus.</title>
        <authorList>
            <person name="Pitcovski J."/>
            <person name="Mualem M."/>
            <person name="Rei-Koren Z."/>
            <person name="Krispel S."/>
            <person name="Gallili G."/>
            <person name="Michael A."/>
            <person name="Goldberg D."/>
        </authorList>
    </citation>
    <scope>NUCLEOTIDE SEQUENCE [LARGE SCALE GENOMIC DNA]</scope>
</reference>
<keyword evidence="17" id="KW-1185">Reference proteome</keyword>
<dbReference type="Proteomes" id="UP000516146">
    <property type="component" value="Genome"/>
</dbReference>
<evidence type="ECO:0000256" key="4">
    <source>
        <dbReference type="ARBA" id="ARBA00023125"/>
    </source>
</evidence>
<dbReference type="Proteomes" id="UP000516039">
    <property type="component" value="Segment"/>
</dbReference>
<evidence type="ECO:0000256" key="2">
    <source>
        <dbReference type="ARBA" id="ARBA00022844"/>
    </source>
</evidence>
<dbReference type="EMBL" id="AF074946">
    <property type="protein sequence ID" value="AAC64530.1"/>
    <property type="molecule type" value="Genomic_DNA"/>
</dbReference>
<dbReference type="GeneID" id="1403672"/>
<dbReference type="EMBL" id="MT603865">
    <property type="protein sequence ID" value="QNN94778.1"/>
    <property type="molecule type" value="Genomic_DNA"/>
</dbReference>
<keyword evidence="3" id="KW-0426">Late protein</keyword>
<reference evidence="18 19" key="3">
    <citation type="journal article" date="2020" name="Viruses">
        <title>Molecular Characterization of Hemorrhagic Enteritis Virus (HEV) Obtained from Clinical Samples in Western Canada 2017-2018.</title>
        <authorList>
            <person name="Palomino-Tapia V."/>
            <person name="Mitevski D."/>
            <person name="Inglis T."/>
            <person name="van der Meer F."/>
            <person name="Abdul-Careem M.F."/>
        </authorList>
    </citation>
    <scope>NUCLEOTIDE SEQUENCE [LARGE SCALE GENOMIC DNA]</scope>
    <source>
        <strain evidence="8">H.E.Vac - Vaccine</strain>
        <strain evidence="9">Oralvax HE - Vaccine</strain>
        <strain evidence="10">THEV/CA-AB/Turkey/18-0665/18</strain>
        <strain evidence="11">THEV/CA-AB/Turkey/18-0943/18</strain>
        <strain evidence="12">THEV/CA-AB/Turkey/18-0988/18</strain>
        <strain evidence="13">THEV/CA-AB/Turkey/18-1234/18</strain>
        <strain evidence="14">THEV/CA-BC/Turkey/17-0699/17</strain>
        <strain evidence="15">THEV/CA-BC/Turkey/18-0723/18</strain>
        <strain evidence="16">THEV/CA-ON/Turkey/18-0374/18</strain>
    </source>
</reference>
<dbReference type="RefSeq" id="NP_047391.1">
    <property type="nucleotide sequence ID" value="NC_001958.1"/>
</dbReference>
<evidence type="ECO:0000313" key="9">
    <source>
        <dbReference type="EMBL" id="QNN94742.1"/>
    </source>
</evidence>
<keyword evidence="4" id="KW-0238">DNA-binding</keyword>
<protein>
    <submittedName>
        <fullName evidence="6">Core protein 2</fullName>
    </submittedName>
    <submittedName>
        <fullName evidence="7">Core protein II</fullName>
    </submittedName>
    <submittedName>
        <fullName evidence="8">PX</fullName>
    </submittedName>
</protein>
<dbReference type="Proteomes" id="UP000516084">
    <property type="component" value="Segment"/>
</dbReference>
<feature type="transmembrane region" description="Helical" evidence="5">
    <location>
        <begin position="28"/>
        <end position="54"/>
    </location>
</feature>
<dbReference type="Proteomes" id="UP000516116">
    <property type="component" value="Segment"/>
</dbReference>
<organism evidence="6">
    <name type="scientific">Turkey adenovirus 3</name>
    <dbReference type="NCBI Taxonomy" id="41678"/>
    <lineage>
        <taxon>Viruses</taxon>
        <taxon>Varidnaviria</taxon>
        <taxon>Bamfordvirae</taxon>
        <taxon>Preplasmiviricota</taxon>
        <taxon>Polisuviricotina</taxon>
        <taxon>Pharingeaviricetes</taxon>
        <taxon>Rowavirales</taxon>
        <taxon>Adenoviridae</taxon>
        <taxon>Siadenovirus</taxon>
        <taxon>Siadenovirus gallopavotertii</taxon>
        <taxon>Turkey siadenovirus A</taxon>
    </lineage>
</organism>